<comment type="caution">
    <text evidence="1">The sequence shown here is derived from an EMBL/GenBank/DDBJ whole genome shotgun (WGS) entry which is preliminary data.</text>
</comment>
<protein>
    <submittedName>
        <fullName evidence="1">Uncharacterized protein</fullName>
    </submittedName>
</protein>
<organism evidence="1 2">
    <name type="scientific">Ixodes persulcatus</name>
    <name type="common">Taiga tick</name>
    <dbReference type="NCBI Taxonomy" id="34615"/>
    <lineage>
        <taxon>Eukaryota</taxon>
        <taxon>Metazoa</taxon>
        <taxon>Ecdysozoa</taxon>
        <taxon>Arthropoda</taxon>
        <taxon>Chelicerata</taxon>
        <taxon>Arachnida</taxon>
        <taxon>Acari</taxon>
        <taxon>Parasitiformes</taxon>
        <taxon>Ixodida</taxon>
        <taxon>Ixodoidea</taxon>
        <taxon>Ixodidae</taxon>
        <taxon>Ixodinae</taxon>
        <taxon>Ixodes</taxon>
    </lineage>
</organism>
<accession>A0AC60Q5V1</accession>
<dbReference type="EMBL" id="JABSTQ010009543">
    <property type="protein sequence ID" value="KAG0428290.1"/>
    <property type="molecule type" value="Genomic_DNA"/>
</dbReference>
<name>A0AC60Q5V1_IXOPE</name>
<dbReference type="Proteomes" id="UP000805193">
    <property type="component" value="Unassembled WGS sequence"/>
</dbReference>
<sequence length="605" mass="64915">MGVRLDRVRGGRQKYRRNPDGPYHIQPLTPKKVSLEGMSGLRCPMGPPARHPQGAGRPGVAHPLAPSSDSLRLPRWEESLPASILARPDDNVIISALVHCEPEPLLAHSSSALGDRLKTVGVLSELVDRELVATISWAKQIPGFTDLTLNDQMRLLQTTWAEILSLALAYRSCQPSGPVRLVFASDLVLDERQAQECQAEELFLHLAQLVRRLEALSVSREEFLALKALLLTNADIQLEDGASVHKLREAVLQGLHDCVAAQRSPPCSSGSASSPSSTPVSTTAAPTPGAQQHCGRLLLCLPLLRQLDAVVRRFWNAVRRDGTVPMNKLFVEMLESHALVRFVLAMAANGVLNLVSSAVPALPWPPDGPLEALLELGVPPVAGTAFPDVALGPACNLAGNPGCLAPRVGRWPKLDVGGVDVSARSPHRFRLGPGGTSTDDAGVASVAPDFLGSGSVARVRGRVQQSSPLRLLGHGRCTCWEADGAATAGSRRHDAGNRSTVYEDDGHFEDFRRTRIRLRLPRYRRGPCEDDCGATTLCGVAAAGFPETSRECSHNIGCYLGFSGDPLDPPIAIIRSRVESNVADMERAIGARLLGWGPGSRGRRG</sequence>
<reference evidence="1 2" key="1">
    <citation type="journal article" date="2020" name="Cell">
        <title>Large-Scale Comparative Analyses of Tick Genomes Elucidate Their Genetic Diversity and Vector Capacities.</title>
        <authorList>
            <consortium name="Tick Genome and Microbiome Consortium (TIGMIC)"/>
            <person name="Jia N."/>
            <person name="Wang J."/>
            <person name="Shi W."/>
            <person name="Du L."/>
            <person name="Sun Y."/>
            <person name="Zhan W."/>
            <person name="Jiang J.F."/>
            <person name="Wang Q."/>
            <person name="Zhang B."/>
            <person name="Ji P."/>
            <person name="Bell-Sakyi L."/>
            <person name="Cui X.M."/>
            <person name="Yuan T.T."/>
            <person name="Jiang B.G."/>
            <person name="Yang W.F."/>
            <person name="Lam T.T."/>
            <person name="Chang Q.C."/>
            <person name="Ding S.J."/>
            <person name="Wang X.J."/>
            <person name="Zhu J.G."/>
            <person name="Ruan X.D."/>
            <person name="Zhao L."/>
            <person name="Wei J.T."/>
            <person name="Ye R.Z."/>
            <person name="Que T.C."/>
            <person name="Du C.H."/>
            <person name="Zhou Y.H."/>
            <person name="Cheng J.X."/>
            <person name="Dai P.F."/>
            <person name="Guo W.B."/>
            <person name="Han X.H."/>
            <person name="Huang E.J."/>
            <person name="Li L.F."/>
            <person name="Wei W."/>
            <person name="Gao Y.C."/>
            <person name="Liu J.Z."/>
            <person name="Shao H.Z."/>
            <person name="Wang X."/>
            <person name="Wang C.C."/>
            <person name="Yang T.C."/>
            <person name="Huo Q.B."/>
            <person name="Li W."/>
            <person name="Chen H.Y."/>
            <person name="Chen S.E."/>
            <person name="Zhou L.G."/>
            <person name="Ni X.B."/>
            <person name="Tian J.H."/>
            <person name="Sheng Y."/>
            <person name="Liu T."/>
            <person name="Pan Y.S."/>
            <person name="Xia L.Y."/>
            <person name="Li J."/>
            <person name="Zhao F."/>
            <person name="Cao W.C."/>
        </authorList>
    </citation>
    <scope>NUCLEOTIDE SEQUENCE [LARGE SCALE GENOMIC DNA]</scope>
    <source>
        <strain evidence="1">Iper-2018</strain>
    </source>
</reference>
<gene>
    <name evidence="1" type="ORF">HPB47_024715</name>
</gene>
<keyword evidence="2" id="KW-1185">Reference proteome</keyword>
<evidence type="ECO:0000313" key="2">
    <source>
        <dbReference type="Proteomes" id="UP000805193"/>
    </source>
</evidence>
<evidence type="ECO:0000313" key="1">
    <source>
        <dbReference type="EMBL" id="KAG0428290.1"/>
    </source>
</evidence>
<proteinExistence type="predicted"/>